<keyword evidence="11" id="KW-0472">Membrane</keyword>
<name>A0A4Q1RFV6_9FIRM</name>
<keyword evidence="4" id="KW-0133">Cell shape</keyword>
<evidence type="ECO:0000256" key="1">
    <source>
        <dbReference type="ARBA" id="ARBA00007164"/>
    </source>
</evidence>
<accession>A0A4Q1RFV6</accession>
<keyword evidence="11" id="KW-0812">Transmembrane</keyword>
<evidence type="ECO:0000313" key="15">
    <source>
        <dbReference type="Proteomes" id="UP000290106"/>
    </source>
</evidence>
<evidence type="ECO:0000256" key="8">
    <source>
        <dbReference type="PIRSR" id="PIRSR618044-2"/>
    </source>
</evidence>
<evidence type="ECO:0000256" key="9">
    <source>
        <dbReference type="RuleBase" id="RU004016"/>
    </source>
</evidence>
<keyword evidence="2 12" id="KW-0732">Signal</keyword>
<dbReference type="GO" id="GO:0009252">
    <property type="term" value="P:peptidoglycan biosynthetic process"/>
    <property type="evidence" value="ECO:0007669"/>
    <property type="project" value="UniProtKB-KW"/>
</dbReference>
<dbReference type="Proteomes" id="UP000290106">
    <property type="component" value="Unassembled WGS sequence"/>
</dbReference>
<dbReference type="RefSeq" id="WP_129257139.1">
    <property type="nucleotide sequence ID" value="NZ_JBGKFY010000002.1"/>
</dbReference>
<dbReference type="AlphaFoldDB" id="A0A4Q1RFV6"/>
<evidence type="ECO:0000256" key="10">
    <source>
        <dbReference type="SAM" id="MobiDB-lite"/>
    </source>
</evidence>
<feature type="transmembrane region" description="Helical" evidence="11">
    <location>
        <begin position="391"/>
        <end position="412"/>
    </location>
</feature>
<dbReference type="InterPro" id="IPR018044">
    <property type="entry name" value="Peptidase_S11"/>
</dbReference>
<dbReference type="InterPro" id="IPR012338">
    <property type="entry name" value="Beta-lactam/transpept-like"/>
</dbReference>
<dbReference type="GO" id="GO:0006508">
    <property type="term" value="P:proteolysis"/>
    <property type="evidence" value="ECO:0007669"/>
    <property type="project" value="InterPro"/>
</dbReference>
<evidence type="ECO:0000256" key="2">
    <source>
        <dbReference type="ARBA" id="ARBA00022729"/>
    </source>
</evidence>
<evidence type="ECO:0000256" key="5">
    <source>
        <dbReference type="ARBA" id="ARBA00022984"/>
    </source>
</evidence>
<keyword evidence="6" id="KW-0961">Cell wall biogenesis/degradation</keyword>
<feature type="chain" id="PRO_5020477738" evidence="12">
    <location>
        <begin position="28"/>
        <end position="426"/>
    </location>
</feature>
<dbReference type="GO" id="GO:0008360">
    <property type="term" value="P:regulation of cell shape"/>
    <property type="evidence" value="ECO:0007669"/>
    <property type="project" value="UniProtKB-KW"/>
</dbReference>
<dbReference type="Pfam" id="PF00768">
    <property type="entry name" value="Peptidase_S11"/>
    <property type="match status" value="1"/>
</dbReference>
<proteinExistence type="inferred from homology"/>
<feature type="active site" description="Acyl-ester intermediate" evidence="7">
    <location>
        <position position="81"/>
    </location>
</feature>
<feature type="active site" description="Proton acceptor" evidence="7">
    <location>
        <position position="84"/>
    </location>
</feature>
<keyword evidence="15" id="KW-1185">Reference proteome</keyword>
<keyword evidence="5" id="KW-0573">Peptidoglycan synthesis</keyword>
<dbReference type="Gene3D" id="3.40.710.10">
    <property type="entry name" value="DD-peptidase/beta-lactamase superfamily"/>
    <property type="match status" value="1"/>
</dbReference>
<gene>
    <name evidence="14" type="ORF">ETP43_04275</name>
</gene>
<dbReference type="EMBL" id="SDKC01000001">
    <property type="protein sequence ID" value="RXS74500.1"/>
    <property type="molecule type" value="Genomic_DNA"/>
</dbReference>
<evidence type="ECO:0000313" key="14">
    <source>
        <dbReference type="EMBL" id="RXS74500.1"/>
    </source>
</evidence>
<evidence type="ECO:0000256" key="3">
    <source>
        <dbReference type="ARBA" id="ARBA00022801"/>
    </source>
</evidence>
<feature type="region of interest" description="Disordered" evidence="10">
    <location>
        <begin position="348"/>
        <end position="383"/>
    </location>
</feature>
<dbReference type="InterPro" id="IPR001967">
    <property type="entry name" value="Peptidase_S11_N"/>
</dbReference>
<keyword evidence="14" id="KW-0645">Protease</keyword>
<sequence length="426" mass="46755">MKKKRYKKLTAILAAVLLLCSGIPVMAAEVNNGTTYPVSTNAIANWPQGPDTYSETAVLMDADTGAILYNKGMDEKRYPASITKIMTALLALEHSSLDEEVTFTEECLADQTSDSGNLGMKVGEILTMRQCLMALMIRSANDVATQIAVHVAGSVSAFADMMNQRAQELGCVNTHFVNASGMPDENHYTTAHDMALIFQQAIKNQDFLDIIGTQSFTIEPTNMNPESRVLNTHHALLSASAPEHYDGCFGGKTGVTAASKNTLVSGAARNGMTLIAVAMRADAGQVCQDHINMFDYGFNNFQKVEVPGGAVTIPQNAQIEDLTTTESEEVRETYYFNQNYFVGTGTKSEEIQQETEEPETLTPEVTQEPQKGQVKETAENSGDEEKETYKLIIDILIGLIGMTVIIMIISVVRKKRKRKKRKRGRK</sequence>
<feature type="binding site" evidence="8">
    <location>
        <position position="252"/>
    </location>
    <ligand>
        <name>substrate</name>
    </ligand>
</feature>
<evidence type="ECO:0000256" key="7">
    <source>
        <dbReference type="PIRSR" id="PIRSR618044-1"/>
    </source>
</evidence>
<comment type="caution">
    <text evidence="14">The sequence shown here is derived from an EMBL/GenBank/DDBJ whole genome shotgun (WGS) entry which is preliminary data.</text>
</comment>
<dbReference type="GO" id="GO:0071555">
    <property type="term" value="P:cell wall organization"/>
    <property type="evidence" value="ECO:0007669"/>
    <property type="project" value="UniProtKB-KW"/>
</dbReference>
<dbReference type="SUPFAM" id="SSF56601">
    <property type="entry name" value="beta-lactamase/transpeptidase-like"/>
    <property type="match status" value="1"/>
</dbReference>
<dbReference type="GO" id="GO:0009002">
    <property type="term" value="F:serine-type D-Ala-D-Ala carboxypeptidase activity"/>
    <property type="evidence" value="ECO:0007669"/>
    <property type="project" value="InterPro"/>
</dbReference>
<evidence type="ECO:0000256" key="6">
    <source>
        <dbReference type="ARBA" id="ARBA00023316"/>
    </source>
</evidence>
<evidence type="ECO:0000256" key="4">
    <source>
        <dbReference type="ARBA" id="ARBA00022960"/>
    </source>
</evidence>
<evidence type="ECO:0000259" key="13">
    <source>
        <dbReference type="Pfam" id="PF00768"/>
    </source>
</evidence>
<feature type="signal peptide" evidence="12">
    <location>
        <begin position="1"/>
        <end position="27"/>
    </location>
</feature>
<reference evidence="14 15" key="1">
    <citation type="submission" date="2019-01" db="EMBL/GenBank/DDBJ databases">
        <title>Blautia sp. nov. KGMB01111 isolated human feces.</title>
        <authorList>
            <person name="Park J.-E."/>
            <person name="Kim J.-S."/>
            <person name="Park S.-H."/>
        </authorList>
    </citation>
    <scope>NUCLEOTIDE SEQUENCE [LARGE SCALE GENOMIC DNA]</scope>
    <source>
        <strain evidence="14 15">KGMB01111</strain>
    </source>
</reference>
<dbReference type="PANTHER" id="PTHR21581:SF33">
    <property type="entry name" value="D-ALANYL-D-ALANINE CARBOXYPEPTIDASE DACB"/>
    <property type="match status" value="1"/>
</dbReference>
<keyword evidence="3" id="KW-0378">Hydrolase</keyword>
<feature type="active site" evidence="7">
    <location>
        <position position="139"/>
    </location>
</feature>
<protein>
    <submittedName>
        <fullName evidence="14">D-alanyl-D-alanine carboxypeptidase</fullName>
    </submittedName>
</protein>
<dbReference type="OrthoDB" id="9791132at2"/>
<keyword evidence="11" id="KW-1133">Transmembrane helix</keyword>
<dbReference type="PANTHER" id="PTHR21581">
    <property type="entry name" value="D-ALANYL-D-ALANINE CARBOXYPEPTIDASE"/>
    <property type="match status" value="1"/>
</dbReference>
<feature type="domain" description="Peptidase S11 D-alanyl-D-alanine carboxypeptidase A N-terminal" evidence="13">
    <location>
        <begin position="48"/>
        <end position="282"/>
    </location>
</feature>
<organism evidence="14 15">
    <name type="scientific">Blautia faecicola</name>
    <dbReference type="NCBI Taxonomy" id="2509240"/>
    <lineage>
        <taxon>Bacteria</taxon>
        <taxon>Bacillati</taxon>
        <taxon>Bacillota</taxon>
        <taxon>Clostridia</taxon>
        <taxon>Lachnospirales</taxon>
        <taxon>Lachnospiraceae</taxon>
        <taxon>Blautia</taxon>
    </lineage>
</organism>
<keyword evidence="14" id="KW-0121">Carboxypeptidase</keyword>
<evidence type="ECO:0000256" key="11">
    <source>
        <dbReference type="SAM" id="Phobius"/>
    </source>
</evidence>
<comment type="similarity">
    <text evidence="1 9">Belongs to the peptidase S11 family.</text>
</comment>
<dbReference type="PRINTS" id="PR00725">
    <property type="entry name" value="DADACBPTASE1"/>
</dbReference>
<feature type="compositionally biased region" description="Low complexity" evidence="10">
    <location>
        <begin position="360"/>
        <end position="370"/>
    </location>
</feature>
<evidence type="ECO:0000256" key="12">
    <source>
        <dbReference type="SAM" id="SignalP"/>
    </source>
</evidence>